<evidence type="ECO:0000256" key="1">
    <source>
        <dbReference type="ARBA" id="ARBA00029464"/>
    </source>
</evidence>
<dbReference type="AlphaFoldDB" id="A0AAD6E7V6"/>
<dbReference type="EMBL" id="JAQJAE010000003">
    <property type="protein sequence ID" value="KAJ5603675.1"/>
    <property type="molecule type" value="Genomic_DNA"/>
</dbReference>
<dbReference type="Gene3D" id="1.10.10.800">
    <property type="match status" value="1"/>
</dbReference>
<keyword evidence="4" id="KW-1185">Reference proteome</keyword>
<evidence type="ECO:0000313" key="3">
    <source>
        <dbReference type="EMBL" id="KAJ5603675.1"/>
    </source>
</evidence>
<dbReference type="RefSeq" id="XP_056753473.1">
    <property type="nucleotide sequence ID" value="XM_056897688.1"/>
</dbReference>
<comment type="similarity">
    <text evidence="1">Belongs to the polyketide transferase af380 family.</text>
</comment>
<reference evidence="3" key="2">
    <citation type="submission" date="2023-01" db="EMBL/GenBank/DDBJ databases">
        <authorList>
            <person name="Petersen C."/>
        </authorList>
    </citation>
    <scope>NUCLEOTIDE SEQUENCE</scope>
    <source>
        <strain evidence="3">IBT 12815</strain>
    </source>
</reference>
<dbReference type="Gene3D" id="3.40.50.1820">
    <property type="entry name" value="alpha/beta hydrolase"/>
    <property type="match status" value="1"/>
</dbReference>
<dbReference type="GO" id="GO:0017000">
    <property type="term" value="P:antibiotic biosynthetic process"/>
    <property type="evidence" value="ECO:0007669"/>
    <property type="project" value="UniProtKB-ARBA"/>
</dbReference>
<dbReference type="PANTHER" id="PTHR47751">
    <property type="entry name" value="SUPERFAMILY HYDROLASE, PUTATIVE (AFU_ORTHOLOGUE AFUA_2G16580)-RELATED"/>
    <property type="match status" value="1"/>
</dbReference>
<comment type="caution">
    <text evidence="3">The sequence shown here is derived from an EMBL/GenBank/DDBJ whole genome shotgun (WGS) entry which is preliminary data.</text>
</comment>
<reference evidence="3" key="1">
    <citation type="journal article" date="2023" name="IMA Fungus">
        <title>Comparative genomic study of the Penicillium genus elucidates a diverse pangenome and 15 lateral gene transfer events.</title>
        <authorList>
            <person name="Petersen C."/>
            <person name="Sorensen T."/>
            <person name="Nielsen M.R."/>
            <person name="Sondergaard T.E."/>
            <person name="Sorensen J.L."/>
            <person name="Fitzpatrick D.A."/>
            <person name="Frisvad J.C."/>
            <person name="Nielsen K.L."/>
        </authorList>
    </citation>
    <scope>NUCLEOTIDE SEQUENCE</scope>
    <source>
        <strain evidence="3">IBT 12815</strain>
    </source>
</reference>
<dbReference type="GO" id="GO:0072330">
    <property type="term" value="P:monocarboxylic acid biosynthetic process"/>
    <property type="evidence" value="ECO:0007669"/>
    <property type="project" value="UniProtKB-ARBA"/>
</dbReference>
<feature type="domain" description="Serine aminopeptidase S33" evidence="2">
    <location>
        <begin position="26"/>
        <end position="272"/>
    </location>
</feature>
<evidence type="ECO:0000259" key="2">
    <source>
        <dbReference type="Pfam" id="PF12146"/>
    </source>
</evidence>
<dbReference type="Pfam" id="PF12146">
    <property type="entry name" value="Hydrolase_4"/>
    <property type="match status" value="1"/>
</dbReference>
<dbReference type="InterPro" id="IPR022742">
    <property type="entry name" value="Hydrolase_4"/>
</dbReference>
<dbReference type="InterPro" id="IPR029058">
    <property type="entry name" value="AB_hydrolase_fold"/>
</dbReference>
<gene>
    <name evidence="3" type="ORF">N7537_006631</name>
</gene>
<sequence>MPRQEVHFPTYDGLQLAGTLYNAGEKRPCIIMSNGFSGLRSQFLPNFAERFQAAGYTVLLYDNRTWGESEGMPRNEVDPVLQTRDYYDAFNYAIALPSVDPKEVVYWGSSMSGGNALVATAVNKCVKGVICQVPFVSTEPMIPVSAALCEILLQDRANIIQGKEPLMGPVIPASREDVLSGVTQAILKDVNAVEFVEELDRQNILWERMVSLQSLLHGVTQEPGAVIKRVAPRPLLMIVADQDVTCPVQFQLSVFNEALPPKKLHIIRGASHFDPYYGQAFEENIEAQLEYLRGLFE</sequence>
<dbReference type="SUPFAM" id="SSF53474">
    <property type="entry name" value="alpha/beta-Hydrolases"/>
    <property type="match status" value="1"/>
</dbReference>
<proteinExistence type="inferred from homology"/>
<protein>
    <submittedName>
        <fullName evidence="3">Alpha/beta-hydrolase</fullName>
    </submittedName>
</protein>
<evidence type="ECO:0000313" key="4">
    <source>
        <dbReference type="Proteomes" id="UP001213799"/>
    </source>
</evidence>
<dbReference type="InterPro" id="IPR051411">
    <property type="entry name" value="Polyketide_trans_af380"/>
</dbReference>
<dbReference type="PANTHER" id="PTHR47751:SF2">
    <property type="entry name" value="DLTD N-TERMINAL DOMAIN PROTEIN (AFU_ORTHOLOGUE AFUA_8G00380)-RELATED"/>
    <property type="match status" value="1"/>
</dbReference>
<organism evidence="3 4">
    <name type="scientific">Penicillium hordei</name>
    <dbReference type="NCBI Taxonomy" id="40994"/>
    <lineage>
        <taxon>Eukaryota</taxon>
        <taxon>Fungi</taxon>
        <taxon>Dikarya</taxon>
        <taxon>Ascomycota</taxon>
        <taxon>Pezizomycotina</taxon>
        <taxon>Eurotiomycetes</taxon>
        <taxon>Eurotiomycetidae</taxon>
        <taxon>Eurotiales</taxon>
        <taxon>Aspergillaceae</taxon>
        <taxon>Penicillium</taxon>
    </lineage>
</organism>
<name>A0AAD6E7V6_9EURO</name>
<accession>A0AAD6E7V6</accession>
<dbReference type="Proteomes" id="UP001213799">
    <property type="component" value="Unassembled WGS sequence"/>
</dbReference>
<dbReference type="GeneID" id="81587930"/>